<dbReference type="InterPro" id="IPR005122">
    <property type="entry name" value="Uracil-DNA_glycosylase-like"/>
</dbReference>
<dbReference type="SMART" id="SM00986">
    <property type="entry name" value="UDG"/>
    <property type="match status" value="1"/>
</dbReference>
<evidence type="ECO:0000313" key="3">
    <source>
        <dbReference type="Proteomes" id="UP000295818"/>
    </source>
</evidence>
<feature type="domain" description="Uracil-DNA glycosylase-like" evidence="1">
    <location>
        <begin position="28"/>
        <end position="185"/>
    </location>
</feature>
<comment type="caution">
    <text evidence="2">The sequence shown here is derived from an EMBL/GenBank/DDBJ whole genome shotgun (WGS) entry which is preliminary data.</text>
</comment>
<name>A0ABY2BDH3_9ACTN</name>
<dbReference type="InterPro" id="IPR047124">
    <property type="entry name" value="HI_0220.2"/>
</dbReference>
<reference evidence="2 3" key="1">
    <citation type="journal article" date="2015" name="Stand. Genomic Sci.">
        <title>Genomic Encyclopedia of Bacterial and Archaeal Type Strains, Phase III: the genomes of soil and plant-associated and newly described type strains.</title>
        <authorList>
            <person name="Whitman W.B."/>
            <person name="Woyke T."/>
            <person name="Klenk H.P."/>
            <person name="Zhou Y."/>
            <person name="Lilburn T.G."/>
            <person name="Beck B.J."/>
            <person name="De Vos P."/>
            <person name="Vandamme P."/>
            <person name="Eisen J.A."/>
            <person name="Garrity G."/>
            <person name="Hugenholtz P."/>
            <person name="Kyrpides N.C."/>
        </authorList>
    </citation>
    <scope>NUCLEOTIDE SEQUENCE [LARGE SCALE GENOMIC DNA]</scope>
    <source>
        <strain evidence="2 3">VKM Ac-2538</strain>
    </source>
</reference>
<dbReference type="EMBL" id="SLWM01000015">
    <property type="protein sequence ID" value="TCO16998.1"/>
    <property type="molecule type" value="Genomic_DNA"/>
</dbReference>
<gene>
    <name evidence="2" type="ORF">EV644_11518</name>
</gene>
<sequence>MDELTAIHDEVVHDAANAWATERGYEPVYSVSPRSRIVIIGQAPGKLAQDSQIPWNDPSGTKLRRWLGVTEEQFYDPDMLALLPMDFYYPGKGAHGDLPPRPDFAPTWHPRILKQLTELRLMILIGSYAQKHYLEAAAKQTLTETVRAYRDYLPERIPLVHPSPLNFRWQSRNPWFQAEVIPALRLLVQAAIAGSN</sequence>
<dbReference type="SMART" id="SM00987">
    <property type="entry name" value="UreE_C"/>
    <property type="match status" value="1"/>
</dbReference>
<dbReference type="SUPFAM" id="SSF52141">
    <property type="entry name" value="Uracil-DNA glycosylase-like"/>
    <property type="match status" value="1"/>
</dbReference>
<dbReference type="RefSeq" id="WP_199240072.1">
    <property type="nucleotide sequence ID" value="NZ_SLWM01000015.1"/>
</dbReference>
<protein>
    <submittedName>
        <fullName evidence="2">Uracil-DNA glycosylase</fullName>
    </submittedName>
</protein>
<dbReference type="PANTHER" id="PTHR42160">
    <property type="entry name" value="URACIL-DNA GLYCOSYLASE SUPERFAMILY PROTEIN"/>
    <property type="match status" value="1"/>
</dbReference>
<proteinExistence type="predicted"/>
<dbReference type="Proteomes" id="UP000295818">
    <property type="component" value="Unassembled WGS sequence"/>
</dbReference>
<keyword evidence="3" id="KW-1185">Reference proteome</keyword>
<evidence type="ECO:0000313" key="2">
    <source>
        <dbReference type="EMBL" id="TCO16998.1"/>
    </source>
</evidence>
<organism evidence="2 3">
    <name type="scientific">Kribbella orskensis</name>
    <dbReference type="NCBI Taxonomy" id="2512216"/>
    <lineage>
        <taxon>Bacteria</taxon>
        <taxon>Bacillati</taxon>
        <taxon>Actinomycetota</taxon>
        <taxon>Actinomycetes</taxon>
        <taxon>Propionibacteriales</taxon>
        <taxon>Kribbellaceae</taxon>
        <taxon>Kribbella</taxon>
    </lineage>
</organism>
<dbReference type="Pfam" id="PF03167">
    <property type="entry name" value="UDG"/>
    <property type="match status" value="1"/>
</dbReference>
<dbReference type="PANTHER" id="PTHR42160:SF1">
    <property type="entry name" value="URACIL-DNA GLYCOSYLASE SUPERFAMILY PROTEIN"/>
    <property type="match status" value="1"/>
</dbReference>
<evidence type="ECO:0000259" key="1">
    <source>
        <dbReference type="SMART" id="SM00986"/>
    </source>
</evidence>
<dbReference type="CDD" id="cd10033">
    <property type="entry name" value="UDG_like"/>
    <property type="match status" value="1"/>
</dbReference>
<dbReference type="InterPro" id="IPR036895">
    <property type="entry name" value="Uracil-DNA_glycosylase-like_sf"/>
</dbReference>
<dbReference type="Gene3D" id="3.40.470.10">
    <property type="entry name" value="Uracil-DNA glycosylase-like domain"/>
    <property type="match status" value="1"/>
</dbReference>
<accession>A0ABY2BDH3</accession>